<dbReference type="AlphaFoldDB" id="A0A6H1U737"/>
<dbReference type="PANTHER" id="PTHR10587:SF133">
    <property type="entry name" value="CHITIN DEACETYLASE 1-RELATED"/>
    <property type="match status" value="1"/>
</dbReference>
<feature type="domain" description="NodB homology" evidence="4">
    <location>
        <begin position="102"/>
        <end position="281"/>
    </location>
</feature>
<dbReference type="EMBL" id="CP051167">
    <property type="protein sequence ID" value="QIZ73843.1"/>
    <property type="molecule type" value="Genomic_DNA"/>
</dbReference>
<dbReference type="GO" id="GO:0016810">
    <property type="term" value="F:hydrolase activity, acting on carbon-nitrogen (but not peptide) bonds"/>
    <property type="evidence" value="ECO:0007669"/>
    <property type="project" value="InterPro"/>
</dbReference>
<proteinExistence type="predicted"/>
<dbReference type="GO" id="GO:0005975">
    <property type="term" value="P:carbohydrate metabolic process"/>
    <property type="evidence" value="ECO:0007669"/>
    <property type="project" value="InterPro"/>
</dbReference>
<dbReference type="InterPro" id="IPR050248">
    <property type="entry name" value="Polysacc_deacetylase_ArnD"/>
</dbReference>
<evidence type="ECO:0000313" key="5">
    <source>
        <dbReference type="EMBL" id="QIZ73843.1"/>
    </source>
</evidence>
<dbReference type="KEGG" id="oxy:HCG48_19980"/>
<evidence type="ECO:0000313" key="6">
    <source>
        <dbReference type="Proteomes" id="UP000500857"/>
    </source>
</evidence>
<evidence type="ECO:0000256" key="1">
    <source>
        <dbReference type="ARBA" id="ARBA00022723"/>
    </source>
</evidence>
<dbReference type="Gene3D" id="3.20.20.370">
    <property type="entry name" value="Glycoside hydrolase/deacetylase"/>
    <property type="match status" value="1"/>
</dbReference>
<sequence length="315" mass="35057">MAIALGATLASLLAGSFFPSSHVSSHAFPFLSFLKRETKVRDSYSPPVNALQFGRVSIARLDNFQQAIEQKQIQKEKRLIFDVPLSFQGTTIYDVELGSEQKYIALTFDDGPWPNYTEQVLDILKQNQVPGTFFWIGKHLKAFPEVAKKVVADGHAIANHTWSHHYHPVPREVAAREIEDTASLIYEITGVQTRIFRPPGGVLTNGLASYARSQNYLVAMWSSDAREASLPSLEQLINNVVNTARSGGIVLMHDGGGDRSVTVRALPTIIAALKQRQYQFLTLPELLELKERELQQPPETEPPAEVQTPKPDGIE</sequence>
<dbReference type="GO" id="GO:0016020">
    <property type="term" value="C:membrane"/>
    <property type="evidence" value="ECO:0007669"/>
    <property type="project" value="TreeGrafter"/>
</dbReference>
<protein>
    <submittedName>
        <fullName evidence="5">Polysaccharide deacetylase family protein</fullName>
    </submittedName>
</protein>
<reference evidence="5 6" key="1">
    <citation type="submission" date="2020-04" db="EMBL/GenBank/DDBJ databases">
        <authorList>
            <person name="Basu S."/>
            <person name="Maruthanayagam V."/>
            <person name="Chakraborty S."/>
            <person name="Pramanik A."/>
            <person name="Mukherjee J."/>
            <person name="Brink B."/>
        </authorList>
    </citation>
    <scope>NUCLEOTIDE SEQUENCE [LARGE SCALE GENOMIC DNA]</scope>
    <source>
        <strain evidence="5 6">AP17</strain>
    </source>
</reference>
<dbReference type="PANTHER" id="PTHR10587">
    <property type="entry name" value="GLYCOSYL TRANSFERASE-RELATED"/>
    <property type="match status" value="1"/>
</dbReference>
<accession>A0A6H1U737</accession>
<dbReference type="Pfam" id="PF01522">
    <property type="entry name" value="Polysacc_deac_1"/>
    <property type="match status" value="1"/>
</dbReference>
<evidence type="ECO:0000259" key="4">
    <source>
        <dbReference type="PROSITE" id="PS51677"/>
    </source>
</evidence>
<keyword evidence="6" id="KW-1185">Reference proteome</keyword>
<evidence type="ECO:0000256" key="3">
    <source>
        <dbReference type="SAM" id="MobiDB-lite"/>
    </source>
</evidence>
<keyword evidence="2" id="KW-0378">Hydrolase</keyword>
<dbReference type="InterPro" id="IPR002509">
    <property type="entry name" value="NODB_dom"/>
</dbReference>
<gene>
    <name evidence="5" type="ORF">HCG48_19980</name>
</gene>
<dbReference type="SUPFAM" id="SSF88713">
    <property type="entry name" value="Glycoside hydrolase/deacetylase"/>
    <property type="match status" value="1"/>
</dbReference>
<keyword evidence="1" id="KW-0479">Metal-binding</keyword>
<dbReference type="GO" id="GO:0046872">
    <property type="term" value="F:metal ion binding"/>
    <property type="evidence" value="ECO:0007669"/>
    <property type="project" value="UniProtKB-KW"/>
</dbReference>
<dbReference type="Proteomes" id="UP000500857">
    <property type="component" value="Chromosome"/>
</dbReference>
<name>A0A6H1U737_9CYAN</name>
<dbReference type="PROSITE" id="PS51677">
    <property type="entry name" value="NODB"/>
    <property type="match status" value="1"/>
</dbReference>
<feature type="region of interest" description="Disordered" evidence="3">
    <location>
        <begin position="291"/>
        <end position="315"/>
    </location>
</feature>
<organism evidence="5 6">
    <name type="scientific">Oxynema aestuarii AP17</name>
    <dbReference type="NCBI Taxonomy" id="2064643"/>
    <lineage>
        <taxon>Bacteria</taxon>
        <taxon>Bacillati</taxon>
        <taxon>Cyanobacteriota</taxon>
        <taxon>Cyanophyceae</taxon>
        <taxon>Oscillatoriophycideae</taxon>
        <taxon>Oscillatoriales</taxon>
        <taxon>Oscillatoriaceae</taxon>
        <taxon>Oxynema</taxon>
        <taxon>Oxynema aestuarii</taxon>
    </lineage>
</organism>
<dbReference type="CDD" id="cd10917">
    <property type="entry name" value="CE4_NodB_like_6s_7s"/>
    <property type="match status" value="1"/>
</dbReference>
<evidence type="ECO:0000256" key="2">
    <source>
        <dbReference type="ARBA" id="ARBA00022801"/>
    </source>
</evidence>
<dbReference type="InterPro" id="IPR011330">
    <property type="entry name" value="Glyco_hydro/deAcase_b/a-brl"/>
</dbReference>